<dbReference type="EMBL" id="FN543104">
    <property type="protein sequence ID" value="CBA28271.1"/>
    <property type="molecule type" value="Genomic_DNA"/>
</dbReference>
<reference evidence="1" key="1">
    <citation type="journal article" date="2010" name="Nature">
        <title>The dynamic genome of Hydra.</title>
        <authorList>
            <person name="Chapman J.A."/>
            <person name="Kirkness E.F."/>
            <person name="Simakov O."/>
            <person name="Hampson S.E."/>
            <person name="Mitros T."/>
            <person name="Weinmaier T."/>
            <person name="Rattei T."/>
            <person name="Balasubramanian P.G."/>
            <person name="Borman J."/>
            <person name="Busam D."/>
            <person name="Disbennett K."/>
            <person name="Pfannkoch C."/>
            <person name="Sumin N."/>
            <person name="Sutton G."/>
            <person name="Viswanathan L."/>
            <person name="Walenz B."/>
            <person name="Goodstein D.M."/>
            <person name="Hellsten U."/>
            <person name="Kawashima T."/>
            <person name="Prochnik S.E."/>
            <person name="Putnam N.H."/>
            <person name="Shu S."/>
            <person name="Blumberg B."/>
            <person name="Dana C.E."/>
            <person name="Gee L."/>
            <person name="Kibler D.F."/>
            <person name="Law L."/>
            <person name="Lindgens D."/>
            <person name="Martinez D.E."/>
            <person name="Peng J."/>
            <person name="Wigge P.A."/>
            <person name="Bertulat B."/>
            <person name="Guder C."/>
            <person name="Nakamura Y."/>
            <person name="Ozbek S."/>
            <person name="Watanabe H."/>
            <person name="Khalturin K."/>
            <person name="Hemmrich G."/>
            <person name="Franke A."/>
            <person name="Augustin R."/>
            <person name="Fraune S."/>
            <person name="Hayakawa E."/>
            <person name="Hayakawa S."/>
            <person name="Hirose M."/>
            <person name="Hwang J."/>
            <person name="Ikeo K."/>
            <person name="Nishimiya-Fujisawa C."/>
            <person name="Ogura A."/>
            <person name="Takahashi T."/>
            <person name="Steinmetz P.R."/>
            <person name="Zhang X."/>
            <person name="Aufschnaiter R."/>
            <person name="Eder M.K."/>
            <person name="Gorny A.K."/>
            <person name="Salvenmoser W."/>
            <person name="Heimberg A.M."/>
            <person name="Wheeler B.M."/>
            <person name="Peterson K.J."/>
            <person name="Boettger A."/>
            <person name="Tischler P."/>
            <person name="Wolf A."/>
            <person name="Gojobori T."/>
            <person name="Remington K.A."/>
            <person name="Strausberg R.L."/>
            <person name="Venter J."/>
            <person name="Technau U."/>
            <person name="Hobmayer B."/>
            <person name="Bosch T.C."/>
            <person name="Holstein T.W."/>
            <person name="Fujisawa T."/>
            <person name="Bode H.R."/>
            <person name="David C.N."/>
            <person name="Rokhsar D.S."/>
            <person name="Steele R.E."/>
        </authorList>
    </citation>
    <scope>NUCLEOTIDE SEQUENCE</scope>
</reference>
<evidence type="ECO:0000313" key="1">
    <source>
        <dbReference type="EMBL" id="CBA28271.1"/>
    </source>
</evidence>
<protein>
    <submittedName>
        <fullName evidence="1">Uncharacterized protein</fullName>
    </submittedName>
</protein>
<gene>
    <name evidence="1" type="ORF">Csp_A06430</name>
</gene>
<accession>C9Y942</accession>
<name>C9Y942_CURXX</name>
<organism evidence="1">
    <name type="scientific">Curvibacter symbiont subsp. Hydra magnipapillata</name>
    <dbReference type="NCBI Taxonomy" id="667019"/>
    <lineage>
        <taxon>Bacteria</taxon>
        <taxon>Pseudomonadati</taxon>
        <taxon>Pseudomonadota</taxon>
        <taxon>Betaproteobacteria</taxon>
        <taxon>Burkholderiales</taxon>
        <taxon>Comamonadaceae</taxon>
        <taxon>Curvibacter</taxon>
    </lineage>
</organism>
<proteinExistence type="predicted"/>
<sequence length="41" mass="4651">MTLGLFIPDKLIAKIGCSSFKGYLVPTFKNFYQDCFLIAVF</sequence>
<dbReference type="AlphaFoldDB" id="C9Y942"/>